<evidence type="ECO:0000256" key="1">
    <source>
        <dbReference type="SAM" id="MobiDB-lite"/>
    </source>
</evidence>
<dbReference type="GO" id="GO:0030686">
    <property type="term" value="C:90S preribosome"/>
    <property type="evidence" value="ECO:0007669"/>
    <property type="project" value="TreeGrafter"/>
</dbReference>
<feature type="domain" description="U3 small nucleolar RNA-associated protein 20 C-terminal" evidence="4">
    <location>
        <begin position="2063"/>
        <end position="2362"/>
    </location>
</feature>
<feature type="domain" description="U3 small nucleolar RNA-associated protein 20 N-terminal" evidence="2">
    <location>
        <begin position="764"/>
        <end position="1335"/>
    </location>
</feature>
<sequence length="2374" mass="274179">MPIKGKKKTKRTLRANTFVFQSFTEKLDDINIDVHRHIKRYESDSGLTHVADSLDKWTDLNCTEHFVNLRSDISFEVRTTVQVVHNKEKLQDIILKHLEIEDSNALQAILELAVALAEDVLLDFYPFWPKVFRAIVKILDERHHDIDALKWSFSCLGHLFRILWRRMVTDMINIFNLFCPLLSSRRNYIVEFAAKTFAFLLRKCSNLTEMLEIFKETIKNKNSSREAIGSLLFESVIATSGHLHSKCGKTLQEIIKTLPEVCPEVWKKLAEYTHLQYATQIWQPILINFSPNLCLTVLNANLQLLTEENVPSLLENCLQYPNLDLIELLLSSQSVTFQKKLELCKAVANSNFNTSEVSSFTMKLSENKDFDSYFKPIFISYLGKNVKSNQEEVISLILQLIHSKSPNPIFGPSLKSWKSYNINDDNIEQVLKEWISAKDVDKVLIALYLLPHSKKNQNLVFDPKRLLAQHKNNSRLILGIVTCFALMEKKLSWKEILDICTEDCNDIYNLTALNLCVSLNPNEVESLKFREHLISKLRELLCSPSAHKRKLAAHSLSILSSNLRKQMEFCVKVEETPANVHQYRERLRILQKLDILEEIQAEKENDQLIIVDYLVGHCYVNLMLCWEPTIEILANYAKAINKETFFVVWKKHLNRVASFCEEDLEVAEEDFVDKPLSSALDMISIKPEYKADHDNVRNLLWKGMNKFIGIMEEFGDQISDLLFRFIENEYEKVFPVNKKFENILQSSEPSGRNASKIDKKKTRFALRTHLNFFSKLRNPGKLQAHERLRSLYLNFLQNRDTGIQSSSLNCLFAYNQPFLTSYKEHLVNLLNDHKMKLAMAELSENRVDESHKEKLWNVLHRLLYGKLLQKYGRDRGGHLASISKRSTIIRFLANAPEFKSFFLLLLEYYQIYTTKINPEKILKEVAINITPEKVVNLQVQLAVGNTLHLIISKLEKSVMENSDVMIGILLIILEQCRVLNEKKEDLKERSVKSLKHLKGLCLKVIIRMFQSEMETISENKREILFTNALKNSIEGLENEATNVSTALKLIYACACKKSLWNLLLLKVDHVTIITGVFNLLSNKSLKKKVSDFILEIILNLVDDEDEDGFLIIKPFVSQLLKYIQKSMEKKFKIAQLEKELAILSKIGIFVDDQQISDSLLKLLLPLILKQRTANVHALNSIKHLIKKTDAEKFTDNLLRLCSLGLDRVQRDSLIDCLQESFKNADVKSFIRDCNAWDKKRLEEPDYDKRLQALETMELNFKNSTEYISIRPLFMALIHNSAYVINTIEDTVLVDRFCLSIQDSLKQMSSIYNENEDYQNVISLHLLPLVKKGLTRSDESKRHEWITVLSTLIKTHEGEFTCLRNLQSDDEEIDVFQNIIHIQMYRRSKAMRKIADYAKENEIGSKIVAHYILPLISHYIIDNKYAKFGNLVDTCIESYGKLTSCLKWKTYQNELIFSIKQIEKFKADLKNVNVRLVVSILDSFNFATEKATSFLTKNVLAKLEKLMINKSGDEENLRVPLALAIVKLLQKLPQKVKDVHLPIVLLKLIHFLRSRTITVRQSARETLVKVVCSLGLRYVHYVMDELQNALRRGFQKNVLSLTIFSILSALEPTVNENYNSVVKQIAFVCKEELFGEEPEVKVPEAKNVKSYDIILLLSKNIQSKAFDDLVNPFKEILYKTTSHKDVNKLRRLFLQICKGISANERCSVEEILTIAFTLTIEPEEDKTKVKVDSMIEKYLEKKQDAYIVPLEPSRGAVKPKTTVKTNMSLLQEICFTLVSSLFKERKFENNLDHVRLLDPFVPKVLQVLEVDRDDNNLCAALRLLPRLLKMKLVSIKENAQHFEKSLFVLLEEFTSSKSLVLQLAFKALTSLIRDAELKISNPKHLQLFVVYADANLHDDGKNIQIYQALSVLLKTCSDFPELEEIISKARETVIKSDIPLLRQSARNLVLNYTLDFPLGDKKVKEHLEFWVGQLEYFEENGRCSALETLLLIFERFPIQVIQENSLYFLLSVSSRLINESSEKCKKLAALVTKKIFKRLNDKFRDSFVTMVQKWFKSSKVANLRLAIMTLSQLLAVEEESFRKRVSSLLDQILDVFKLGEQTEIKEDLEIDHLFITALSFILQMAKECSLMKLSKEYPRNLYPIVKDLLNHPHSHVRTLASQILGFILDPKIGLIKEENELKDLCKMNLKQLEFEYCLNEHLDQIVRNVISIFNSLKSDNKEEWVVKKLVKELNIELVSNSKSRRFHETAFKFFAAICAGQDKSLAGKYANNFIKSLIRVTGHKGETQELQDLATETCSLIRAAIGGKQYTQIYSDATKILGAKKLKRKQKSAELMINVPEIGAAKKLRKNLKKRPALKRQRQMENDSIKKIKIQ</sequence>
<evidence type="ECO:0000259" key="3">
    <source>
        <dbReference type="Pfam" id="PF20416"/>
    </source>
</evidence>
<dbReference type="Pfam" id="PF07539">
    <property type="entry name" value="UTP20_N"/>
    <property type="match status" value="1"/>
</dbReference>
<evidence type="ECO:0000313" key="6">
    <source>
        <dbReference type="Proteomes" id="UP000549394"/>
    </source>
</evidence>
<accession>A0A7I8V7X5</accession>
<dbReference type="GO" id="GO:0032040">
    <property type="term" value="C:small-subunit processome"/>
    <property type="evidence" value="ECO:0007669"/>
    <property type="project" value="TreeGrafter"/>
</dbReference>
<dbReference type="SUPFAM" id="SSF48371">
    <property type="entry name" value="ARM repeat"/>
    <property type="match status" value="4"/>
</dbReference>
<dbReference type="InterPro" id="IPR046523">
    <property type="entry name" value="UTP20_dom"/>
</dbReference>
<protein>
    <submittedName>
        <fullName evidence="5">DgyrCDS1172</fullName>
    </submittedName>
</protein>
<dbReference type="Pfam" id="PF23099">
    <property type="entry name" value="UTP20_C"/>
    <property type="match status" value="1"/>
</dbReference>
<keyword evidence="6" id="KW-1185">Reference proteome</keyword>
<dbReference type="Proteomes" id="UP000549394">
    <property type="component" value="Unassembled WGS sequence"/>
</dbReference>
<feature type="compositionally biased region" description="Basic residues" evidence="1">
    <location>
        <begin position="2349"/>
        <end position="2360"/>
    </location>
</feature>
<feature type="compositionally biased region" description="Basic and acidic residues" evidence="1">
    <location>
        <begin position="2361"/>
        <end position="2374"/>
    </location>
</feature>
<dbReference type="PANTHER" id="PTHR17695:SF11">
    <property type="entry name" value="SMALL SUBUNIT PROCESSOME COMPONENT 20 HOMOLOG"/>
    <property type="match status" value="1"/>
</dbReference>
<gene>
    <name evidence="5" type="ORF">DGYR_LOCUS1136</name>
</gene>
<proteinExistence type="predicted"/>
<dbReference type="InterPro" id="IPR011430">
    <property type="entry name" value="UTP20_N"/>
</dbReference>
<name>A0A7I8V7X5_9ANNE</name>
<reference evidence="5 6" key="1">
    <citation type="submission" date="2020-08" db="EMBL/GenBank/DDBJ databases">
        <authorList>
            <person name="Hejnol A."/>
        </authorList>
    </citation>
    <scope>NUCLEOTIDE SEQUENCE [LARGE SCALE GENOMIC DNA]</scope>
</reference>
<dbReference type="EMBL" id="CAJFCJ010000002">
    <property type="protein sequence ID" value="CAD5111911.1"/>
    <property type="molecule type" value="Genomic_DNA"/>
</dbReference>
<dbReference type="PANTHER" id="PTHR17695">
    <property type="entry name" value="SMALL SUBUNIT PROCESSOME COMPONENT 20 HOMOLOG"/>
    <property type="match status" value="1"/>
</dbReference>
<evidence type="ECO:0000259" key="4">
    <source>
        <dbReference type="Pfam" id="PF23099"/>
    </source>
</evidence>
<dbReference type="InterPro" id="IPR057525">
    <property type="entry name" value="UTP20_C"/>
</dbReference>
<dbReference type="Pfam" id="PF20416">
    <property type="entry name" value="UTP20"/>
    <property type="match status" value="1"/>
</dbReference>
<feature type="domain" description="U3 small nucleolar RNA-associated protein 20" evidence="3">
    <location>
        <begin position="1512"/>
        <end position="1717"/>
    </location>
</feature>
<dbReference type="InterPro" id="IPR016024">
    <property type="entry name" value="ARM-type_fold"/>
</dbReference>
<evidence type="ECO:0000313" key="5">
    <source>
        <dbReference type="EMBL" id="CAD5111911.1"/>
    </source>
</evidence>
<dbReference type="InterPro" id="IPR052575">
    <property type="entry name" value="SSU_processome_comp_20"/>
</dbReference>
<comment type="caution">
    <text evidence="5">The sequence shown here is derived from an EMBL/GenBank/DDBJ whole genome shotgun (WGS) entry which is preliminary data.</text>
</comment>
<dbReference type="OrthoDB" id="360653at2759"/>
<feature type="region of interest" description="Disordered" evidence="1">
    <location>
        <begin position="2349"/>
        <end position="2374"/>
    </location>
</feature>
<dbReference type="Gene3D" id="1.25.10.10">
    <property type="entry name" value="Leucine-rich Repeat Variant"/>
    <property type="match status" value="2"/>
</dbReference>
<evidence type="ECO:0000259" key="2">
    <source>
        <dbReference type="Pfam" id="PF07539"/>
    </source>
</evidence>
<dbReference type="InterPro" id="IPR011989">
    <property type="entry name" value="ARM-like"/>
</dbReference>
<organism evidence="5 6">
    <name type="scientific">Dimorphilus gyrociliatus</name>
    <dbReference type="NCBI Taxonomy" id="2664684"/>
    <lineage>
        <taxon>Eukaryota</taxon>
        <taxon>Metazoa</taxon>
        <taxon>Spiralia</taxon>
        <taxon>Lophotrochozoa</taxon>
        <taxon>Annelida</taxon>
        <taxon>Polychaeta</taxon>
        <taxon>Polychaeta incertae sedis</taxon>
        <taxon>Dinophilidae</taxon>
        <taxon>Dimorphilus</taxon>
    </lineage>
</organism>